<evidence type="ECO:0000313" key="11">
    <source>
        <dbReference type="EMBL" id="ORY83868.1"/>
    </source>
</evidence>
<evidence type="ECO:0000256" key="2">
    <source>
        <dbReference type="ARBA" id="ARBA00004651"/>
    </source>
</evidence>
<keyword evidence="6 10" id="KW-0184">Conjugation</keyword>
<dbReference type="AlphaFoldDB" id="A0A1Y2FIU5"/>
<proteinExistence type="inferred from homology"/>
<dbReference type="STRING" id="56484.A0A1Y2FIU5"/>
<dbReference type="GO" id="GO:0005886">
    <property type="term" value="C:plasma membrane"/>
    <property type="evidence" value="ECO:0007669"/>
    <property type="project" value="UniProtKB-SubCell"/>
</dbReference>
<dbReference type="PANTHER" id="PTHR31030">
    <property type="entry name" value="PLASMA MEMBRANE FUSION PROTEIN PRM1"/>
    <property type="match status" value="1"/>
</dbReference>
<feature type="transmembrane region" description="Helical" evidence="10">
    <location>
        <begin position="400"/>
        <end position="425"/>
    </location>
</feature>
<dbReference type="GO" id="GO:0043332">
    <property type="term" value="C:mating projection tip"/>
    <property type="evidence" value="ECO:0007669"/>
    <property type="project" value="UniProtKB-UniRule"/>
</dbReference>
<sequence length="738" mass="79724">MSRPLHQHAREFSNEALYNLNEALGNPYLQPEQRKESLPKPYLGLGARLSQVWLNQWTVLLILVAVRLAIAASSLRGQLEDGREQVQAACSALEVTASTALSVPHYVARGANSLVAISIDASVTAVAAVLQGLLTAVEEIVLFFINTFKSTYICLLELAVEGSIGAVLDAVETIGNVLNSTLKALGEDIQEATTDANSAINKVAGFIEKASAFLGQKLDIPTVAIPLAPLQDFQIPSSFDQGLDKARSALNLDAVQNATDAVIRLPFEQLKILVDARFDNFAFNKSLLPVPSKETLSFCAEAALDETFDDVVDGVMKTYHIILALLIVFAALIALFFAGLAVWQWRTLNRHAHMAAALSKEIDADPLERLLIATHPLQYQLTTKLTRTSHPRSRQLVRWWVAYVSHGPAAFVLLLAIAGLLSCALQAIMLHSLQSATPDLAESAGQVTAQVEALLSSKATAWANDTNVQIGTLQGELNNDLLGWVTTGTETVNQTLNVFTDTLIETLKVTFGGTILYEPILSVFNCLLLVKIRGIETGLTWVHEQAHINLPVVPASTLMLQLAGDDALMDKSPGQSVSEGITSILAKVAKLWRKSIKQEAITAGILLGVWVLVALLGLLRCLFVGTHVGAWFASMPILGPLRKSDISQPLSIQRQTARIPDSASSFGQRGVLPALARDDKSSLHSDTKSRLSEVTDLDALYMDRETAPIVERVGLVPKIHALLGQVPGHHKSVVPITS</sequence>
<dbReference type="OMA" id="NVFGWVN"/>
<evidence type="ECO:0000313" key="12">
    <source>
        <dbReference type="Proteomes" id="UP000193685"/>
    </source>
</evidence>
<evidence type="ECO:0000256" key="9">
    <source>
        <dbReference type="ARBA" id="ARBA00023180"/>
    </source>
</evidence>
<dbReference type="Proteomes" id="UP000193685">
    <property type="component" value="Unassembled WGS sequence"/>
</dbReference>
<dbReference type="PANTHER" id="PTHR31030:SF1">
    <property type="entry name" value="PLASMA MEMBRANE FUSION PROTEIN PRM1"/>
    <property type="match status" value="1"/>
</dbReference>
<keyword evidence="7 10" id="KW-1133">Transmembrane helix</keyword>
<accession>A0A1Y2FIU5</accession>
<comment type="function">
    <text evidence="1 10">Involved in cell fusion during mating by stabilizing the plasma membrane fusion event.</text>
</comment>
<evidence type="ECO:0000256" key="1">
    <source>
        <dbReference type="ARBA" id="ARBA00002512"/>
    </source>
</evidence>
<dbReference type="GO" id="GO:0032220">
    <property type="term" value="P:plasma membrane fusion involved in cytogamy"/>
    <property type="evidence" value="ECO:0007669"/>
    <property type="project" value="TreeGrafter"/>
</dbReference>
<feature type="transmembrane region" description="Helical" evidence="10">
    <location>
        <begin position="321"/>
        <end position="345"/>
    </location>
</feature>
<reference evidence="11 12" key="1">
    <citation type="submission" date="2016-07" db="EMBL/GenBank/DDBJ databases">
        <title>Pervasive Adenine N6-methylation of Active Genes in Fungi.</title>
        <authorList>
            <consortium name="DOE Joint Genome Institute"/>
            <person name="Mondo S.J."/>
            <person name="Dannebaum R.O."/>
            <person name="Kuo R.C."/>
            <person name="Labutti K."/>
            <person name="Haridas S."/>
            <person name="Kuo A."/>
            <person name="Salamov A."/>
            <person name="Ahrendt S.R."/>
            <person name="Lipzen A."/>
            <person name="Sullivan W."/>
            <person name="Andreopoulos W.B."/>
            <person name="Clum A."/>
            <person name="Lindquist E."/>
            <person name="Daum C."/>
            <person name="Ramamoorthy G.K."/>
            <person name="Gryganskyi A."/>
            <person name="Culley D."/>
            <person name="Magnuson J.K."/>
            <person name="James T.Y."/>
            <person name="O'Malley M.A."/>
            <person name="Stajich J.E."/>
            <person name="Spatafora J.W."/>
            <person name="Visel A."/>
            <person name="Grigoriev I.V."/>
        </authorList>
    </citation>
    <scope>NUCLEOTIDE SEQUENCE [LARGE SCALE GENOMIC DNA]</scope>
    <source>
        <strain evidence="11 12">12-1054</strain>
    </source>
</reference>
<keyword evidence="4 10" id="KW-1003">Cell membrane</keyword>
<protein>
    <recommendedName>
        <fullName evidence="10">Plasma membrane fusion protein PRM1</fullName>
    </recommendedName>
</protein>
<dbReference type="InterPro" id="IPR026777">
    <property type="entry name" value="PRM1"/>
</dbReference>
<comment type="similarity">
    <text evidence="3 10">Belongs to the PRM1 family.</text>
</comment>
<evidence type="ECO:0000256" key="4">
    <source>
        <dbReference type="ARBA" id="ARBA00022475"/>
    </source>
</evidence>
<dbReference type="OrthoDB" id="5356111at2759"/>
<organism evidence="11 12">
    <name type="scientific">Protomyces lactucae-debilis</name>
    <dbReference type="NCBI Taxonomy" id="2754530"/>
    <lineage>
        <taxon>Eukaryota</taxon>
        <taxon>Fungi</taxon>
        <taxon>Dikarya</taxon>
        <taxon>Ascomycota</taxon>
        <taxon>Taphrinomycotina</taxon>
        <taxon>Taphrinomycetes</taxon>
        <taxon>Taphrinales</taxon>
        <taxon>Protomycetaceae</taxon>
        <taxon>Protomyces</taxon>
    </lineage>
</organism>
<evidence type="ECO:0000256" key="8">
    <source>
        <dbReference type="ARBA" id="ARBA00023136"/>
    </source>
</evidence>
<keyword evidence="8 10" id="KW-0472">Membrane</keyword>
<feature type="transmembrane region" description="Helical" evidence="10">
    <location>
        <begin position="600"/>
        <end position="619"/>
    </location>
</feature>
<gene>
    <name evidence="11" type="ORF">BCR37DRAFT_366825</name>
</gene>
<keyword evidence="12" id="KW-1185">Reference proteome</keyword>
<evidence type="ECO:0000256" key="5">
    <source>
        <dbReference type="ARBA" id="ARBA00022692"/>
    </source>
</evidence>
<keyword evidence="5 10" id="KW-0812">Transmembrane</keyword>
<dbReference type="EMBL" id="MCFI01000007">
    <property type="protein sequence ID" value="ORY83868.1"/>
    <property type="molecule type" value="Genomic_DNA"/>
</dbReference>
<comment type="caution">
    <text evidence="10">Lacks conserved residue(s) required for the propagation of feature annotation.</text>
</comment>
<evidence type="ECO:0000256" key="3">
    <source>
        <dbReference type="ARBA" id="ARBA00010780"/>
    </source>
</evidence>
<dbReference type="GeneID" id="63784885"/>
<name>A0A1Y2FIU5_PROLT</name>
<evidence type="ECO:0000256" key="7">
    <source>
        <dbReference type="ARBA" id="ARBA00022989"/>
    </source>
</evidence>
<comment type="subcellular location">
    <subcellularLocation>
        <location evidence="2 10">Cell membrane</location>
        <topology evidence="2 10">Multi-pass membrane protein</topology>
    </subcellularLocation>
</comment>
<comment type="caution">
    <text evidence="11">The sequence shown here is derived from an EMBL/GenBank/DDBJ whole genome shotgun (WGS) entry which is preliminary data.</text>
</comment>
<dbReference type="RefSeq" id="XP_040726163.1">
    <property type="nucleotide sequence ID" value="XM_040868286.1"/>
</dbReference>
<evidence type="ECO:0000256" key="10">
    <source>
        <dbReference type="RuleBase" id="RU366035"/>
    </source>
</evidence>
<evidence type="ECO:0000256" key="6">
    <source>
        <dbReference type="ARBA" id="ARBA00022971"/>
    </source>
</evidence>
<keyword evidence="9" id="KW-0325">Glycoprotein</keyword>